<dbReference type="Proteomes" id="UP000588647">
    <property type="component" value="Unassembled WGS sequence"/>
</dbReference>
<dbReference type="Gene3D" id="3.40.50.10330">
    <property type="entry name" value="Probable inorganic polyphosphate/atp-NAD kinase, domain 1"/>
    <property type="match status" value="1"/>
</dbReference>
<dbReference type="InterPro" id="IPR011386">
    <property type="entry name" value="Put_ATP-NAD_kin"/>
</dbReference>
<keyword evidence="1" id="KW-0418">Kinase</keyword>
<dbReference type="InterPro" id="IPR017438">
    <property type="entry name" value="ATP-NAD_kinase_N"/>
</dbReference>
<dbReference type="Pfam" id="PF20143">
    <property type="entry name" value="NAD_kinase_C"/>
    <property type="match status" value="1"/>
</dbReference>
<name>A0A7W6MMZ0_9HYPH</name>
<dbReference type="GO" id="GO:0005524">
    <property type="term" value="F:ATP binding"/>
    <property type="evidence" value="ECO:0007669"/>
    <property type="project" value="UniProtKB-ARBA"/>
</dbReference>
<gene>
    <name evidence="1" type="ORF">GGR03_000356</name>
</gene>
<evidence type="ECO:0000313" key="2">
    <source>
        <dbReference type="Proteomes" id="UP000588647"/>
    </source>
</evidence>
<dbReference type="InterPro" id="IPR016064">
    <property type="entry name" value="NAD/diacylglycerol_kinase_sf"/>
</dbReference>
<dbReference type="PIRSF" id="PIRSF016907">
    <property type="entry name" value="Kin_ATP-NAD"/>
    <property type="match status" value="1"/>
</dbReference>
<keyword evidence="2" id="KW-1185">Reference proteome</keyword>
<dbReference type="GO" id="GO:0006741">
    <property type="term" value="P:NADP+ biosynthetic process"/>
    <property type="evidence" value="ECO:0007669"/>
    <property type="project" value="InterPro"/>
</dbReference>
<organism evidence="1 2">
    <name type="scientific">Aurantimonas endophytica</name>
    <dbReference type="NCBI Taxonomy" id="1522175"/>
    <lineage>
        <taxon>Bacteria</taxon>
        <taxon>Pseudomonadati</taxon>
        <taxon>Pseudomonadota</taxon>
        <taxon>Alphaproteobacteria</taxon>
        <taxon>Hyphomicrobiales</taxon>
        <taxon>Aurantimonadaceae</taxon>
        <taxon>Aurantimonas</taxon>
    </lineage>
</organism>
<evidence type="ECO:0000313" key="1">
    <source>
        <dbReference type="EMBL" id="MBB4001309.1"/>
    </source>
</evidence>
<dbReference type="InterPro" id="IPR002504">
    <property type="entry name" value="NADK"/>
</dbReference>
<protein>
    <submittedName>
        <fullName evidence="1">Putative polyphosphate/ATP-dependent NAD kinase</fullName>
    </submittedName>
</protein>
<proteinExistence type="predicted"/>
<dbReference type="EMBL" id="JACIEM010000001">
    <property type="protein sequence ID" value="MBB4001309.1"/>
    <property type="molecule type" value="Genomic_DNA"/>
</dbReference>
<reference evidence="1 2" key="1">
    <citation type="submission" date="2020-08" db="EMBL/GenBank/DDBJ databases">
        <title>Genomic Encyclopedia of Type Strains, Phase IV (KMG-IV): sequencing the most valuable type-strain genomes for metagenomic binning, comparative biology and taxonomic classification.</title>
        <authorList>
            <person name="Goeker M."/>
        </authorList>
    </citation>
    <scope>NUCLEOTIDE SEQUENCE [LARGE SCALE GENOMIC DNA]</scope>
    <source>
        <strain evidence="1 2">DSM 103570</strain>
    </source>
</reference>
<dbReference type="InterPro" id="IPR039065">
    <property type="entry name" value="AcoX-like"/>
</dbReference>
<dbReference type="AlphaFoldDB" id="A0A7W6MMZ0"/>
<dbReference type="GO" id="GO:0003951">
    <property type="term" value="F:NAD+ kinase activity"/>
    <property type="evidence" value="ECO:0007669"/>
    <property type="project" value="InterPro"/>
</dbReference>
<dbReference type="PANTHER" id="PTHR40697">
    <property type="entry name" value="ACETOIN CATABOLISM PROTEIN X"/>
    <property type="match status" value="1"/>
</dbReference>
<sequence>MGFIVNPVAGMGGSVGLKGTDGEAIVHEAMRRGARPTAGERATKAIVRLKASLPQVNVLTVAGPMGEQVAREAGTEPRVLDLSHTGSPTSADTRMAAKSMADRGVDLILFAGGDGTARDILGASGRQVPMLGVPAGVKMHSAVFGTTPASAGHVAALFLSGSLRAQLRDAEIMDLDEDAVRTGTVSAQLYGYARSPFERRLVQNAKAGSVPGENETLDAVARQVAEGMRDGRIYILGPGTTTRRVAGALGIPSTLLGVDAVLDRKAIGLDLNEQELLRIIEGRRAEILVSVLGGQGSLFGRGNQQISAAVIRRVGRDNITVISTIEKLIALPAGALQVDTGDPEVDAMLTGHIPVITGPHRTVLVKVRA</sequence>
<dbReference type="RefSeq" id="WP_210291976.1">
    <property type="nucleotide sequence ID" value="NZ_JAAAMM010000001.1"/>
</dbReference>
<dbReference type="SUPFAM" id="SSF111331">
    <property type="entry name" value="NAD kinase/diacylglycerol kinase-like"/>
    <property type="match status" value="1"/>
</dbReference>
<comment type="caution">
    <text evidence="1">The sequence shown here is derived from an EMBL/GenBank/DDBJ whole genome shotgun (WGS) entry which is preliminary data.</text>
</comment>
<dbReference type="GO" id="GO:0051287">
    <property type="term" value="F:NAD binding"/>
    <property type="evidence" value="ECO:0007669"/>
    <property type="project" value="UniProtKB-ARBA"/>
</dbReference>
<accession>A0A7W6MMZ0</accession>
<dbReference type="PANTHER" id="PTHR40697:SF2">
    <property type="entry name" value="ATP-NAD KINASE-RELATED"/>
    <property type="match status" value="1"/>
</dbReference>
<keyword evidence="1" id="KW-0808">Transferase</keyword>
<dbReference type="Pfam" id="PF01513">
    <property type="entry name" value="NAD_kinase"/>
    <property type="match status" value="1"/>
</dbReference>